<protein>
    <submittedName>
        <fullName evidence="1">Uncharacterized protein</fullName>
    </submittedName>
</protein>
<comment type="caution">
    <text evidence="1">The sequence shown here is derived from an EMBL/GenBank/DDBJ whole genome shotgun (WGS) entry which is preliminary data.</text>
</comment>
<sequence>MLSKQFLARVGSCMVAQNHLGQYIILPSENKNHSKPTHKIKIRNYTTEGIHSVIQRMGNTDWNSILIGKSAEESYNHFFNERKHWFNVYIPERKKKAINNNKYPIFDSDEVKQIRNTLDAIATIFKVTRSNGAYIAYKKCKEILRQNRIR</sequence>
<evidence type="ECO:0000313" key="2">
    <source>
        <dbReference type="Proteomes" id="UP001516400"/>
    </source>
</evidence>
<proteinExistence type="predicted"/>
<reference evidence="1 2" key="1">
    <citation type="journal article" date="2021" name="BMC Biol.">
        <title>Horizontally acquired antibacterial genes associated with adaptive radiation of ladybird beetles.</title>
        <authorList>
            <person name="Li H.S."/>
            <person name="Tang X.F."/>
            <person name="Huang Y.H."/>
            <person name="Xu Z.Y."/>
            <person name="Chen M.L."/>
            <person name="Du X.Y."/>
            <person name="Qiu B.Y."/>
            <person name="Chen P.T."/>
            <person name="Zhang W."/>
            <person name="Slipinski A."/>
            <person name="Escalona H.E."/>
            <person name="Waterhouse R.M."/>
            <person name="Zwick A."/>
            <person name="Pang H."/>
        </authorList>
    </citation>
    <scope>NUCLEOTIDE SEQUENCE [LARGE SCALE GENOMIC DNA]</scope>
    <source>
        <strain evidence="1">SYSU2018</strain>
    </source>
</reference>
<evidence type="ECO:0000313" key="1">
    <source>
        <dbReference type="EMBL" id="KAL3274315.1"/>
    </source>
</evidence>
<dbReference type="EMBL" id="JABFTP020000062">
    <property type="protein sequence ID" value="KAL3274315.1"/>
    <property type="molecule type" value="Genomic_DNA"/>
</dbReference>
<organism evidence="1 2">
    <name type="scientific">Cryptolaemus montrouzieri</name>
    <dbReference type="NCBI Taxonomy" id="559131"/>
    <lineage>
        <taxon>Eukaryota</taxon>
        <taxon>Metazoa</taxon>
        <taxon>Ecdysozoa</taxon>
        <taxon>Arthropoda</taxon>
        <taxon>Hexapoda</taxon>
        <taxon>Insecta</taxon>
        <taxon>Pterygota</taxon>
        <taxon>Neoptera</taxon>
        <taxon>Endopterygota</taxon>
        <taxon>Coleoptera</taxon>
        <taxon>Polyphaga</taxon>
        <taxon>Cucujiformia</taxon>
        <taxon>Coccinelloidea</taxon>
        <taxon>Coccinellidae</taxon>
        <taxon>Scymninae</taxon>
        <taxon>Scymnini</taxon>
        <taxon>Cryptolaemus</taxon>
    </lineage>
</organism>
<gene>
    <name evidence="1" type="ORF">HHI36_015718</name>
</gene>
<name>A0ABD2N6J9_9CUCU</name>
<keyword evidence="2" id="KW-1185">Reference proteome</keyword>
<dbReference type="Proteomes" id="UP001516400">
    <property type="component" value="Unassembled WGS sequence"/>
</dbReference>
<accession>A0ABD2N6J9</accession>
<dbReference type="AlphaFoldDB" id="A0ABD2N6J9"/>